<dbReference type="RefSeq" id="WP_089873887.1">
    <property type="nucleotide sequence ID" value="NZ_FNBH01000003.1"/>
</dbReference>
<proteinExistence type="predicted"/>
<dbReference type="InterPro" id="IPR019734">
    <property type="entry name" value="TPR_rpt"/>
</dbReference>
<accession>A0A1G7RCH4</accession>
<evidence type="ECO:0000256" key="3">
    <source>
        <dbReference type="SAM" id="SignalP"/>
    </source>
</evidence>
<organism evidence="4 5">
    <name type="scientific">Epilithonimonas hungarica</name>
    <dbReference type="NCBI Taxonomy" id="454006"/>
    <lineage>
        <taxon>Bacteria</taxon>
        <taxon>Pseudomonadati</taxon>
        <taxon>Bacteroidota</taxon>
        <taxon>Flavobacteriia</taxon>
        <taxon>Flavobacteriales</taxon>
        <taxon>Weeksellaceae</taxon>
        <taxon>Chryseobacterium group</taxon>
        <taxon>Epilithonimonas</taxon>
    </lineage>
</organism>
<dbReference type="Proteomes" id="UP000199203">
    <property type="component" value="Unassembled WGS sequence"/>
</dbReference>
<evidence type="ECO:0000313" key="5">
    <source>
        <dbReference type="Proteomes" id="UP000199203"/>
    </source>
</evidence>
<sequence length="326" mass="37781">MKKISLLLAFVISGLAFACLNYSIVGTDVNGKRKTTHAMKEHHRGLHIYDFDKSMIEKNGKYDLEEYKKTKNLDNYLNYATSLVYLGDYDKAISIFKEIEEKQPDKYELASNLGTAYELIGDNKNALKYIQKALQLNKDSHHGSEWIHVKILENKLGKRTLENLLDIDFGNDKTPTSKYKKIELTEFINDVSYQLSERTQFVKPTDKIVGKLYFELGNALSIVYDLESAQKAYNLSKKYGYENPLLNKRVSYFAQLIKDNKDSGKEVKETTNEELYYQNEDKNKTPEFKNVKIVPEVEVGFPFWIILPIILIVAILSIFIIKRKKR</sequence>
<evidence type="ECO:0000313" key="4">
    <source>
        <dbReference type="EMBL" id="SDG08345.1"/>
    </source>
</evidence>
<dbReference type="InterPro" id="IPR011990">
    <property type="entry name" value="TPR-like_helical_dom_sf"/>
</dbReference>
<feature type="repeat" description="TPR" evidence="1">
    <location>
        <begin position="107"/>
        <end position="140"/>
    </location>
</feature>
<dbReference type="AlphaFoldDB" id="A0A1G7RCH4"/>
<keyword evidence="2" id="KW-1133">Transmembrane helix</keyword>
<dbReference type="OrthoDB" id="1159555at2"/>
<feature type="transmembrane region" description="Helical" evidence="2">
    <location>
        <begin position="301"/>
        <end position="321"/>
    </location>
</feature>
<keyword evidence="2" id="KW-0812">Transmembrane</keyword>
<feature type="signal peptide" evidence="3">
    <location>
        <begin position="1"/>
        <end position="18"/>
    </location>
</feature>
<dbReference type="PROSITE" id="PS51257">
    <property type="entry name" value="PROKAR_LIPOPROTEIN"/>
    <property type="match status" value="1"/>
</dbReference>
<feature type="chain" id="PRO_5011689602" evidence="3">
    <location>
        <begin position="19"/>
        <end position="326"/>
    </location>
</feature>
<dbReference type="Pfam" id="PF13181">
    <property type="entry name" value="TPR_8"/>
    <property type="match status" value="2"/>
</dbReference>
<reference evidence="5" key="1">
    <citation type="submission" date="2016-10" db="EMBL/GenBank/DDBJ databases">
        <authorList>
            <person name="Varghese N."/>
            <person name="Submissions S."/>
        </authorList>
    </citation>
    <scope>NUCLEOTIDE SEQUENCE [LARGE SCALE GENOMIC DNA]</scope>
    <source>
        <strain evidence="5">DSM 19684</strain>
    </source>
</reference>
<keyword evidence="3" id="KW-0732">Signal</keyword>
<dbReference type="SUPFAM" id="SSF48452">
    <property type="entry name" value="TPR-like"/>
    <property type="match status" value="1"/>
</dbReference>
<evidence type="ECO:0000256" key="2">
    <source>
        <dbReference type="SAM" id="Phobius"/>
    </source>
</evidence>
<evidence type="ECO:0000256" key="1">
    <source>
        <dbReference type="PROSITE-ProRule" id="PRU00339"/>
    </source>
</evidence>
<keyword evidence="1" id="KW-0802">TPR repeat</keyword>
<gene>
    <name evidence="4" type="ORF">SAMN05421825_2626</name>
</gene>
<dbReference type="STRING" id="454006.SAMN05421825_2626"/>
<protein>
    <submittedName>
        <fullName evidence="4">Tetratricopeptide repeat-containing protein</fullName>
    </submittedName>
</protein>
<keyword evidence="5" id="KW-1185">Reference proteome</keyword>
<dbReference type="Gene3D" id="1.25.40.10">
    <property type="entry name" value="Tetratricopeptide repeat domain"/>
    <property type="match status" value="1"/>
</dbReference>
<dbReference type="EMBL" id="FNBH01000003">
    <property type="protein sequence ID" value="SDG08345.1"/>
    <property type="molecule type" value="Genomic_DNA"/>
</dbReference>
<name>A0A1G7RCH4_9FLAO</name>
<keyword evidence="2" id="KW-0472">Membrane</keyword>
<feature type="repeat" description="TPR" evidence="1">
    <location>
        <begin position="73"/>
        <end position="106"/>
    </location>
</feature>
<dbReference type="PROSITE" id="PS50005">
    <property type="entry name" value="TPR"/>
    <property type="match status" value="2"/>
</dbReference>
<dbReference type="SMART" id="SM00028">
    <property type="entry name" value="TPR"/>
    <property type="match status" value="3"/>
</dbReference>